<feature type="region of interest" description="Disordered" evidence="1">
    <location>
        <begin position="1"/>
        <end position="26"/>
    </location>
</feature>
<feature type="compositionally biased region" description="Low complexity" evidence="1">
    <location>
        <begin position="12"/>
        <end position="24"/>
    </location>
</feature>
<sequence>MAEPEVTEEALEAGAEAPDAQAEASEVRTEVLETLEARKVALDELVPTPSEPLPPPVAIRTARVVWMAGRRAKVELRGMSTAIDASIAPEVDPGVITDAVENGDAVLVETAPEMVPVIVGVLHTRRPRELKLKAGSIQIEGDEEVLLRAGRAAIRIRADGDVEVVGGRISASSRGLFRIVGRILRLN</sequence>
<reference evidence="2 3" key="1">
    <citation type="submission" date="2013-05" db="EMBL/GenBank/DDBJ databases">
        <title>Genome assembly of Chondromyces apiculatus DSM 436.</title>
        <authorList>
            <person name="Sharma G."/>
            <person name="Khatri I."/>
            <person name="Kaur C."/>
            <person name="Mayilraj S."/>
            <person name="Subramanian S."/>
        </authorList>
    </citation>
    <scope>NUCLEOTIDE SEQUENCE [LARGE SCALE GENOMIC DNA]</scope>
    <source>
        <strain evidence="2 3">DSM 436</strain>
    </source>
</reference>
<dbReference type="AlphaFoldDB" id="A0A017SSK8"/>
<organism evidence="2 3">
    <name type="scientific">Chondromyces apiculatus DSM 436</name>
    <dbReference type="NCBI Taxonomy" id="1192034"/>
    <lineage>
        <taxon>Bacteria</taxon>
        <taxon>Pseudomonadati</taxon>
        <taxon>Myxococcota</taxon>
        <taxon>Polyangia</taxon>
        <taxon>Polyangiales</taxon>
        <taxon>Polyangiaceae</taxon>
        <taxon>Chondromyces</taxon>
    </lineage>
</organism>
<accession>A0A017SSK8</accession>
<evidence type="ECO:0000256" key="1">
    <source>
        <dbReference type="SAM" id="MobiDB-lite"/>
    </source>
</evidence>
<proteinExistence type="predicted"/>
<evidence type="ECO:0000313" key="2">
    <source>
        <dbReference type="EMBL" id="EYE99972.1"/>
    </source>
</evidence>
<protein>
    <submittedName>
        <fullName evidence="2">Uncharacterized protein</fullName>
    </submittedName>
</protein>
<feature type="compositionally biased region" description="Acidic residues" evidence="1">
    <location>
        <begin position="1"/>
        <end position="11"/>
    </location>
</feature>
<name>A0A017SSK8_9BACT</name>
<gene>
    <name evidence="2" type="ORF">CAP_2051</name>
</gene>
<comment type="caution">
    <text evidence="2">The sequence shown here is derived from an EMBL/GenBank/DDBJ whole genome shotgun (WGS) entry which is preliminary data.</text>
</comment>
<keyword evidence="3" id="KW-1185">Reference proteome</keyword>
<evidence type="ECO:0000313" key="3">
    <source>
        <dbReference type="Proteomes" id="UP000019678"/>
    </source>
</evidence>
<dbReference type="EMBL" id="ASRX01000161">
    <property type="protein sequence ID" value="EYE99972.1"/>
    <property type="molecule type" value="Genomic_DNA"/>
</dbReference>
<dbReference type="Proteomes" id="UP000019678">
    <property type="component" value="Unassembled WGS sequence"/>
</dbReference>